<dbReference type="SUPFAM" id="SSF54076">
    <property type="entry name" value="RNase A-like"/>
    <property type="match status" value="1"/>
</dbReference>
<evidence type="ECO:0000256" key="4">
    <source>
        <dbReference type="ARBA" id="ARBA00022722"/>
    </source>
</evidence>
<dbReference type="PRINTS" id="PR00794">
    <property type="entry name" value="RIBONUCLEASE"/>
</dbReference>
<dbReference type="GO" id="GO:0050830">
    <property type="term" value="P:defense response to Gram-positive bacterium"/>
    <property type="evidence" value="ECO:0007669"/>
    <property type="project" value="TreeGrafter"/>
</dbReference>
<evidence type="ECO:0000256" key="1">
    <source>
        <dbReference type="ARBA" id="ARBA00004613"/>
    </source>
</evidence>
<evidence type="ECO:0000256" key="3">
    <source>
        <dbReference type="ARBA" id="ARBA00022525"/>
    </source>
</evidence>
<keyword evidence="5 8" id="KW-0255">Endonuclease</keyword>
<dbReference type="GO" id="GO:0004540">
    <property type="term" value="F:RNA nuclease activity"/>
    <property type="evidence" value="ECO:0007669"/>
    <property type="project" value="TreeGrafter"/>
</dbReference>
<dbReference type="GO" id="GO:0004519">
    <property type="term" value="F:endonuclease activity"/>
    <property type="evidence" value="ECO:0007669"/>
    <property type="project" value="UniProtKB-KW"/>
</dbReference>
<dbReference type="RefSeq" id="XP_054851373.1">
    <property type="nucleotide sequence ID" value="XM_054995398.1"/>
</dbReference>
<feature type="signal peptide" evidence="8">
    <location>
        <begin position="1"/>
        <end position="27"/>
    </location>
</feature>
<evidence type="ECO:0000256" key="7">
    <source>
        <dbReference type="ARBA" id="ARBA00023157"/>
    </source>
</evidence>
<dbReference type="GO" id="GO:0005576">
    <property type="term" value="C:extracellular region"/>
    <property type="evidence" value="ECO:0007669"/>
    <property type="project" value="UniProtKB-SubCell"/>
</dbReference>
<evidence type="ECO:0000256" key="5">
    <source>
        <dbReference type="ARBA" id="ARBA00022759"/>
    </source>
</evidence>
<keyword evidence="4 8" id="KW-0540">Nuclease</keyword>
<dbReference type="InterPro" id="IPR023411">
    <property type="entry name" value="RNaseA_AS"/>
</dbReference>
<dbReference type="KEGG" id="emc:129340542"/>
<accession>A0AA97LD23</accession>
<proteinExistence type="inferred from homology"/>
<organism evidence="10 11">
    <name type="scientific">Eublepharis macularius</name>
    <name type="common">Leopard gecko</name>
    <name type="synonym">Cyrtodactylus macularius</name>
    <dbReference type="NCBI Taxonomy" id="481883"/>
    <lineage>
        <taxon>Eukaryota</taxon>
        <taxon>Metazoa</taxon>
        <taxon>Chordata</taxon>
        <taxon>Craniata</taxon>
        <taxon>Vertebrata</taxon>
        <taxon>Euteleostomi</taxon>
        <taxon>Lepidosauria</taxon>
        <taxon>Squamata</taxon>
        <taxon>Bifurcata</taxon>
        <taxon>Gekkota</taxon>
        <taxon>Eublepharidae</taxon>
        <taxon>Eublepharinae</taxon>
        <taxon>Eublepharis</taxon>
    </lineage>
</organism>
<dbReference type="GeneID" id="129340542"/>
<evidence type="ECO:0000259" key="9">
    <source>
        <dbReference type="SMART" id="SM00092"/>
    </source>
</evidence>
<sequence>MSSKVSCWLLLRLAILLAAFLVQSGEGATYRDFARQHIDHPKTNAPNPNAYCNRMMQRRGMTRGRCKAFNTFINAPPRNIQHICRGGGNQVNPRRNLYDSRRSFPLVNCRNIGRYPNCQYVGRQANRRVRVACVRRLPVHLERVL</sequence>
<evidence type="ECO:0000313" key="10">
    <source>
        <dbReference type="Proteomes" id="UP001190640"/>
    </source>
</evidence>
<name>A0AA97LD23_EUBMA</name>
<keyword evidence="3" id="KW-0964">Secreted</keyword>
<keyword evidence="8" id="KW-0732">Signal</keyword>
<keyword evidence="6 8" id="KW-0378">Hydrolase</keyword>
<dbReference type="InterPro" id="IPR001427">
    <property type="entry name" value="RNaseA"/>
</dbReference>
<evidence type="ECO:0000256" key="6">
    <source>
        <dbReference type="ARBA" id="ARBA00022801"/>
    </source>
</evidence>
<keyword evidence="10" id="KW-1185">Reference proteome</keyword>
<dbReference type="Proteomes" id="UP001190640">
    <property type="component" value="Chromosome 12"/>
</dbReference>
<dbReference type="GO" id="GO:0016787">
    <property type="term" value="F:hydrolase activity"/>
    <property type="evidence" value="ECO:0007669"/>
    <property type="project" value="UniProtKB-KW"/>
</dbReference>
<dbReference type="AlphaFoldDB" id="A0AA97LD23"/>
<dbReference type="GO" id="GO:0003676">
    <property type="term" value="F:nucleic acid binding"/>
    <property type="evidence" value="ECO:0007669"/>
    <property type="project" value="InterPro"/>
</dbReference>
<dbReference type="PANTHER" id="PTHR11437:SF10">
    <property type="entry name" value="ANGIOGENIN-RELATED"/>
    <property type="match status" value="1"/>
</dbReference>
<feature type="chain" id="PRO_5041517318" evidence="8">
    <location>
        <begin position="28"/>
        <end position="145"/>
    </location>
</feature>
<feature type="domain" description="Ribonuclease A-domain" evidence="9">
    <location>
        <begin position="26"/>
        <end position="145"/>
    </location>
</feature>
<protein>
    <submittedName>
        <fullName evidence="11">Ribonuclease pancreatic-like</fullName>
    </submittedName>
</protein>
<dbReference type="PROSITE" id="PS00127">
    <property type="entry name" value="RNASE_PANCREATIC"/>
    <property type="match status" value="1"/>
</dbReference>
<dbReference type="CDD" id="cd06265">
    <property type="entry name" value="RNase_A_canonical"/>
    <property type="match status" value="1"/>
</dbReference>
<dbReference type="Gene3D" id="3.10.130.10">
    <property type="entry name" value="Ribonuclease A-like domain"/>
    <property type="match status" value="1"/>
</dbReference>
<evidence type="ECO:0000256" key="2">
    <source>
        <dbReference type="ARBA" id="ARBA00005600"/>
    </source>
</evidence>
<comment type="similarity">
    <text evidence="2 8">Belongs to the pancreatic ribonuclease family.</text>
</comment>
<dbReference type="PANTHER" id="PTHR11437">
    <property type="entry name" value="RIBONUCLEASE"/>
    <property type="match status" value="1"/>
</dbReference>
<dbReference type="SMART" id="SM00092">
    <property type="entry name" value="RNAse_Pc"/>
    <property type="match status" value="1"/>
</dbReference>
<gene>
    <name evidence="11" type="primary">LOC129340542</name>
</gene>
<reference evidence="11" key="1">
    <citation type="submission" date="2025-08" db="UniProtKB">
        <authorList>
            <consortium name="RefSeq"/>
        </authorList>
    </citation>
    <scope>IDENTIFICATION</scope>
    <source>
        <tissue evidence="11">Blood</tissue>
    </source>
</reference>
<dbReference type="InterPro" id="IPR036816">
    <property type="entry name" value="RNaseA-like_dom_sf"/>
</dbReference>
<comment type="subcellular location">
    <subcellularLocation>
        <location evidence="1">Secreted</location>
    </subcellularLocation>
</comment>
<dbReference type="InterPro" id="IPR023412">
    <property type="entry name" value="RNaseA_domain"/>
</dbReference>
<dbReference type="Pfam" id="PF00074">
    <property type="entry name" value="RnaseA"/>
    <property type="match status" value="1"/>
</dbReference>
<evidence type="ECO:0000256" key="8">
    <source>
        <dbReference type="RuleBase" id="RU000651"/>
    </source>
</evidence>
<evidence type="ECO:0000313" key="11">
    <source>
        <dbReference type="RefSeq" id="XP_054851373.1"/>
    </source>
</evidence>
<keyword evidence="7" id="KW-1015">Disulfide bond</keyword>